<proteinExistence type="predicted"/>
<comment type="pathway">
    <text evidence="1">Protein modification; protein ubiquitination.</text>
</comment>
<dbReference type="Gramene" id="PVH48248">
    <property type="protein sequence ID" value="PVH48248"/>
    <property type="gene ID" value="PAHAL_4G289300"/>
</dbReference>
<evidence type="ECO:0000256" key="1">
    <source>
        <dbReference type="ARBA" id="ARBA00004906"/>
    </source>
</evidence>
<dbReference type="InterPro" id="IPR011333">
    <property type="entry name" value="SKP1/BTB/POZ_sf"/>
</dbReference>
<dbReference type="GO" id="GO:0006511">
    <property type="term" value="P:ubiquitin-dependent protein catabolic process"/>
    <property type="evidence" value="ECO:0007669"/>
    <property type="project" value="InterPro"/>
</dbReference>
<evidence type="ECO:0000259" key="2">
    <source>
        <dbReference type="Pfam" id="PF03931"/>
    </source>
</evidence>
<feature type="domain" description="SKP1 component POZ" evidence="2">
    <location>
        <begin position="67"/>
        <end position="115"/>
    </location>
</feature>
<sequence length="156" mass="17259">MTVQGGMGKICLLGSPGPDFIVDEAVVVASWVEDGKRKVKLLGYEGKVFEVYKVVDIAASSVEGGGKKFKFKSSDGVVFEVDKALVMQSLTLRSFCLNCTDSIPVVKFNSEILDKKSWSTARSTPTATPRNSRTGMRISSRLTRPWLKTFWWLDTI</sequence>
<organism evidence="3">
    <name type="scientific">Panicum hallii</name>
    <dbReference type="NCBI Taxonomy" id="206008"/>
    <lineage>
        <taxon>Eukaryota</taxon>
        <taxon>Viridiplantae</taxon>
        <taxon>Streptophyta</taxon>
        <taxon>Embryophyta</taxon>
        <taxon>Tracheophyta</taxon>
        <taxon>Spermatophyta</taxon>
        <taxon>Magnoliopsida</taxon>
        <taxon>Liliopsida</taxon>
        <taxon>Poales</taxon>
        <taxon>Poaceae</taxon>
        <taxon>PACMAD clade</taxon>
        <taxon>Panicoideae</taxon>
        <taxon>Panicodae</taxon>
        <taxon>Paniceae</taxon>
        <taxon>Panicinae</taxon>
        <taxon>Panicum</taxon>
        <taxon>Panicum sect. Panicum</taxon>
    </lineage>
</organism>
<name>A0A2T8JEB8_9POAL</name>
<dbReference type="AlphaFoldDB" id="A0A2T8JEB8"/>
<accession>A0A2T8JEB8</accession>
<gene>
    <name evidence="3" type="ORF">PAHAL_4G289300</name>
</gene>
<dbReference type="Proteomes" id="UP000243499">
    <property type="component" value="Chromosome 4"/>
</dbReference>
<dbReference type="SUPFAM" id="SSF54695">
    <property type="entry name" value="POZ domain"/>
    <property type="match status" value="1"/>
</dbReference>
<dbReference type="Pfam" id="PF03931">
    <property type="entry name" value="Skp1_POZ"/>
    <property type="match status" value="1"/>
</dbReference>
<dbReference type="InterPro" id="IPR016073">
    <property type="entry name" value="Skp1_comp_POZ"/>
</dbReference>
<protein>
    <recommendedName>
        <fullName evidence="2">SKP1 component POZ domain-containing protein</fullName>
    </recommendedName>
</protein>
<reference evidence="3" key="1">
    <citation type="submission" date="2018-04" db="EMBL/GenBank/DDBJ databases">
        <title>WGS assembly of Panicum hallii.</title>
        <authorList>
            <person name="Lovell J."/>
            <person name="Jenkins J."/>
            <person name="Lowry D."/>
            <person name="Mamidi S."/>
            <person name="Sreedasyam A."/>
            <person name="Weng X."/>
            <person name="Barry K."/>
            <person name="Bonette J."/>
            <person name="Campitelli B."/>
            <person name="Daum C."/>
            <person name="Gordon S."/>
            <person name="Gould B."/>
            <person name="Lipzen A."/>
            <person name="Macqueen A."/>
            <person name="Palacio-Mejia J."/>
            <person name="Plott C."/>
            <person name="Shakirov E."/>
            <person name="Shu S."/>
            <person name="Yoshinaga Y."/>
            <person name="Zane M."/>
            <person name="Rokhsar D."/>
            <person name="Grimwood J."/>
            <person name="Schmutz J."/>
            <person name="Juenger T."/>
        </authorList>
    </citation>
    <scope>NUCLEOTIDE SEQUENCE [LARGE SCALE GENOMIC DNA]</scope>
    <source>
        <strain evidence="3">FIL2</strain>
    </source>
</reference>
<dbReference type="Gene3D" id="3.30.710.10">
    <property type="entry name" value="Potassium Channel Kv1.1, Chain A"/>
    <property type="match status" value="1"/>
</dbReference>
<dbReference type="EMBL" id="CM008049">
    <property type="protein sequence ID" value="PVH48248.1"/>
    <property type="molecule type" value="Genomic_DNA"/>
</dbReference>
<evidence type="ECO:0000313" key="3">
    <source>
        <dbReference type="EMBL" id="PVH48248.1"/>
    </source>
</evidence>